<feature type="binding site" evidence="2">
    <location>
        <begin position="400"/>
        <end position="407"/>
    </location>
    <ligand>
        <name>ATP</name>
        <dbReference type="ChEBI" id="CHEBI:30616"/>
    </ligand>
</feature>
<dbReference type="Pfam" id="PF02661">
    <property type="entry name" value="Fic"/>
    <property type="match status" value="1"/>
</dbReference>
<comment type="caution">
    <text evidence="4">The sequence shown here is derived from an EMBL/GenBank/DDBJ whole genome shotgun (WGS) entry which is preliminary data.</text>
</comment>
<dbReference type="AlphaFoldDB" id="A0A3E0DYB3"/>
<organism evidence="4 5">
    <name type="scientific">Algoriphagus antarcticus</name>
    <dbReference type="NCBI Taxonomy" id="238540"/>
    <lineage>
        <taxon>Bacteria</taxon>
        <taxon>Pseudomonadati</taxon>
        <taxon>Bacteroidota</taxon>
        <taxon>Cytophagia</taxon>
        <taxon>Cytophagales</taxon>
        <taxon>Cyclobacteriaceae</taxon>
        <taxon>Algoriphagus</taxon>
    </lineage>
</organism>
<evidence type="ECO:0000313" key="4">
    <source>
        <dbReference type="EMBL" id="REG91077.1"/>
    </source>
</evidence>
<dbReference type="SUPFAM" id="SSF140931">
    <property type="entry name" value="Fic-like"/>
    <property type="match status" value="1"/>
</dbReference>
<protein>
    <submittedName>
        <fullName evidence="4">Fic/DOC family protein</fullName>
    </submittedName>
</protein>
<evidence type="ECO:0000256" key="1">
    <source>
        <dbReference type="PIRSR" id="PIRSR640198-1"/>
    </source>
</evidence>
<feature type="active site" evidence="1">
    <location>
        <position position="396"/>
    </location>
</feature>
<sequence>MEKNLPIHLQEVIFGSSNKKISKQISALESAGKIRKIAQRLYSSNLSDPVDDIVRRNLFQILSKLYPGATLSHRSAFEFQPTKAGHIFLTYKYTKKVSLAGITIRFLEGQTPIEGDNPFFDTLFASQRARAFLENLQPSRGVGPTAKNLTLPELEEKLEAIIRINGETAINELRDKAKIAAETLNMRTEFETLNSIISALLSTHSSKVLSSPLAMARAFGLPYDPARLTLFEKLFVTLQTQEFANRPDKNDSLKSYRNFGFFESYFSNYIEGTIFEVEEAKEIIATNQPMPTRNADSHDILGTYQLVANKKEMSITPASGEELMQLLLYRHKVLMRARIDKNPGEFKDKNNRAGETEFVDFNLVKGTLIKGFDYYNAIQQPFGRAVFMMFLVSEVHPFLDGNGRMARVMMSCELTKAGQAKMIIPTVFRDDYLGALRKLTRQNSPDAYIRMMQRIHEFSANIYGENIDAMEDYLKQCNAFMEHTDGKLTIIPRDFSS</sequence>
<dbReference type="PROSITE" id="PS51459">
    <property type="entry name" value="FIDO"/>
    <property type="match status" value="1"/>
</dbReference>
<evidence type="ECO:0000259" key="3">
    <source>
        <dbReference type="PROSITE" id="PS51459"/>
    </source>
</evidence>
<evidence type="ECO:0000256" key="2">
    <source>
        <dbReference type="PIRSR" id="PIRSR640198-2"/>
    </source>
</evidence>
<dbReference type="PANTHER" id="PTHR13504:SF38">
    <property type="entry name" value="FIDO DOMAIN-CONTAINING PROTEIN"/>
    <property type="match status" value="1"/>
</dbReference>
<accession>A0A3E0DYB3</accession>
<keyword evidence="2" id="KW-0067">ATP-binding</keyword>
<dbReference type="EMBL" id="QUNF01000005">
    <property type="protein sequence ID" value="REG91077.1"/>
    <property type="molecule type" value="Genomic_DNA"/>
</dbReference>
<dbReference type="InterPro" id="IPR036597">
    <property type="entry name" value="Fido-like_dom_sf"/>
</dbReference>
<dbReference type="GO" id="GO:0005524">
    <property type="term" value="F:ATP binding"/>
    <property type="evidence" value="ECO:0007669"/>
    <property type="project" value="UniProtKB-KW"/>
</dbReference>
<dbReference type="InterPro" id="IPR003812">
    <property type="entry name" value="Fido"/>
</dbReference>
<keyword evidence="2" id="KW-0547">Nucleotide-binding</keyword>
<proteinExistence type="predicted"/>
<dbReference type="Gene3D" id="1.10.3290.10">
    <property type="entry name" value="Fido-like domain"/>
    <property type="match status" value="1"/>
</dbReference>
<keyword evidence="5" id="KW-1185">Reference proteome</keyword>
<evidence type="ECO:0000313" key="5">
    <source>
        <dbReference type="Proteomes" id="UP000256405"/>
    </source>
</evidence>
<dbReference type="Proteomes" id="UP000256405">
    <property type="component" value="Unassembled WGS sequence"/>
</dbReference>
<feature type="domain" description="Fido" evidence="3">
    <location>
        <begin position="322"/>
        <end position="454"/>
    </location>
</feature>
<dbReference type="PANTHER" id="PTHR13504">
    <property type="entry name" value="FIDO DOMAIN-CONTAINING PROTEIN DDB_G0283145"/>
    <property type="match status" value="1"/>
</dbReference>
<reference evidence="4 5" key="1">
    <citation type="submission" date="2018-08" db="EMBL/GenBank/DDBJ databases">
        <title>Genomic Encyclopedia of Archaeal and Bacterial Type Strains, Phase II (KMG-II): from individual species to whole genera.</title>
        <authorList>
            <person name="Goeker M."/>
        </authorList>
    </citation>
    <scope>NUCLEOTIDE SEQUENCE [LARGE SCALE GENOMIC DNA]</scope>
    <source>
        <strain evidence="4 5">DSM 15986</strain>
    </source>
</reference>
<dbReference type="InterPro" id="IPR040198">
    <property type="entry name" value="Fido_containing"/>
</dbReference>
<name>A0A3E0DYB3_9BACT</name>
<dbReference type="OrthoDB" id="9813719at2"/>
<gene>
    <name evidence="4" type="ORF">C8N25_105189</name>
</gene>